<organism evidence="1">
    <name type="scientific">Arundo donax</name>
    <name type="common">Giant reed</name>
    <name type="synonym">Donax arundinaceus</name>
    <dbReference type="NCBI Taxonomy" id="35708"/>
    <lineage>
        <taxon>Eukaryota</taxon>
        <taxon>Viridiplantae</taxon>
        <taxon>Streptophyta</taxon>
        <taxon>Embryophyta</taxon>
        <taxon>Tracheophyta</taxon>
        <taxon>Spermatophyta</taxon>
        <taxon>Magnoliopsida</taxon>
        <taxon>Liliopsida</taxon>
        <taxon>Poales</taxon>
        <taxon>Poaceae</taxon>
        <taxon>PACMAD clade</taxon>
        <taxon>Arundinoideae</taxon>
        <taxon>Arundineae</taxon>
        <taxon>Arundo</taxon>
    </lineage>
</organism>
<name>A0A0A9BUG4_ARUDO</name>
<accession>A0A0A9BUG4</accession>
<proteinExistence type="predicted"/>
<evidence type="ECO:0000313" key="1">
    <source>
        <dbReference type="EMBL" id="JAD66956.1"/>
    </source>
</evidence>
<dbReference type="AlphaFoldDB" id="A0A0A9BUG4"/>
<reference evidence="1" key="2">
    <citation type="journal article" date="2015" name="Data Brief">
        <title>Shoot transcriptome of the giant reed, Arundo donax.</title>
        <authorList>
            <person name="Barrero R.A."/>
            <person name="Guerrero F.D."/>
            <person name="Moolhuijzen P."/>
            <person name="Goolsby J.A."/>
            <person name="Tidwell J."/>
            <person name="Bellgard S.E."/>
            <person name="Bellgard M.I."/>
        </authorList>
    </citation>
    <scope>NUCLEOTIDE SEQUENCE</scope>
    <source>
        <tissue evidence="1">Shoot tissue taken approximately 20 cm above the soil surface</tissue>
    </source>
</reference>
<dbReference type="EMBL" id="GBRH01230939">
    <property type="protein sequence ID" value="JAD66956.1"/>
    <property type="molecule type" value="Transcribed_RNA"/>
</dbReference>
<sequence>MVNKRKGAADSREQTMYSLAVLAMSGYWTKCRRTASTRSQRRTMGMDMARSRMVAITSILHRRLTLLAMCACP</sequence>
<protein>
    <submittedName>
        <fullName evidence="1">Uncharacterized protein</fullName>
    </submittedName>
</protein>
<reference evidence="1" key="1">
    <citation type="submission" date="2014-09" db="EMBL/GenBank/DDBJ databases">
        <authorList>
            <person name="Magalhaes I.L.F."/>
            <person name="Oliveira U."/>
            <person name="Santos F.R."/>
            <person name="Vidigal T.H.D.A."/>
            <person name="Brescovit A.D."/>
            <person name="Santos A.J."/>
        </authorList>
    </citation>
    <scope>NUCLEOTIDE SEQUENCE</scope>
    <source>
        <tissue evidence="1">Shoot tissue taken approximately 20 cm above the soil surface</tissue>
    </source>
</reference>